<keyword evidence="6" id="KW-1185">Reference proteome</keyword>
<dbReference type="InterPro" id="IPR016140">
    <property type="entry name" value="Bifunc_inhib/LTP/seed_store"/>
</dbReference>
<evidence type="ECO:0000256" key="3">
    <source>
        <dbReference type="SAM" id="SignalP"/>
    </source>
</evidence>
<gene>
    <name evidence="5" type="ORF">SAY86_024850</name>
</gene>
<name>A0AAN7M513_TRANT</name>
<accession>A0AAN7M513</accession>
<dbReference type="GO" id="GO:0006869">
    <property type="term" value="P:lipid transport"/>
    <property type="evidence" value="ECO:0007669"/>
    <property type="project" value="InterPro"/>
</dbReference>
<dbReference type="Proteomes" id="UP001346149">
    <property type="component" value="Unassembled WGS sequence"/>
</dbReference>
<organism evidence="5 6">
    <name type="scientific">Trapa natans</name>
    <name type="common">Water chestnut</name>
    <dbReference type="NCBI Taxonomy" id="22666"/>
    <lineage>
        <taxon>Eukaryota</taxon>
        <taxon>Viridiplantae</taxon>
        <taxon>Streptophyta</taxon>
        <taxon>Embryophyta</taxon>
        <taxon>Tracheophyta</taxon>
        <taxon>Spermatophyta</taxon>
        <taxon>Magnoliopsida</taxon>
        <taxon>eudicotyledons</taxon>
        <taxon>Gunneridae</taxon>
        <taxon>Pentapetalae</taxon>
        <taxon>rosids</taxon>
        <taxon>malvids</taxon>
        <taxon>Myrtales</taxon>
        <taxon>Lythraceae</taxon>
        <taxon>Trapa</taxon>
    </lineage>
</organism>
<dbReference type="AlphaFoldDB" id="A0AAN7M513"/>
<keyword evidence="1" id="KW-0813">Transport</keyword>
<dbReference type="CDD" id="cd01959">
    <property type="entry name" value="nsLTP2"/>
    <property type="match status" value="1"/>
</dbReference>
<evidence type="ECO:0000256" key="2">
    <source>
        <dbReference type="ARBA" id="ARBA00023121"/>
    </source>
</evidence>
<dbReference type="PANTHER" id="PTHR33214:SF44">
    <property type="entry name" value="NON-SPECIFIC LIPID TRANSFER PROTEIN GPI-ANCHORED 33"/>
    <property type="match status" value="1"/>
</dbReference>
<evidence type="ECO:0000259" key="4">
    <source>
        <dbReference type="SMART" id="SM00499"/>
    </source>
</evidence>
<dbReference type="EMBL" id="JAXQNO010000004">
    <property type="protein sequence ID" value="KAK4799485.1"/>
    <property type="molecule type" value="Genomic_DNA"/>
</dbReference>
<dbReference type="InterPro" id="IPR036312">
    <property type="entry name" value="Bifun_inhib/LTP/seed_sf"/>
</dbReference>
<dbReference type="SMART" id="SM00499">
    <property type="entry name" value="AAI"/>
    <property type="match status" value="1"/>
</dbReference>
<evidence type="ECO:0000313" key="6">
    <source>
        <dbReference type="Proteomes" id="UP001346149"/>
    </source>
</evidence>
<protein>
    <recommendedName>
        <fullName evidence="4">Bifunctional inhibitor/plant lipid transfer protein/seed storage helical domain-containing protein</fullName>
    </recommendedName>
</protein>
<dbReference type="Pfam" id="PF00234">
    <property type="entry name" value="Tryp_alpha_amyl"/>
    <property type="match status" value="1"/>
</dbReference>
<sequence length="95" mass="10134">MRKASGVWVFLLVVVGAAAVLMRQADAVSCSPLELSPCISAITSPSTPSPQCCSKVREQRPCLCGYLKNPSIRPYVDSPTARHIAISCAVPFPQC</sequence>
<reference evidence="5 6" key="1">
    <citation type="journal article" date="2023" name="Hortic Res">
        <title>Pangenome of water caltrop reveals structural variations and asymmetric subgenome divergence after allopolyploidization.</title>
        <authorList>
            <person name="Zhang X."/>
            <person name="Chen Y."/>
            <person name="Wang L."/>
            <person name="Yuan Y."/>
            <person name="Fang M."/>
            <person name="Shi L."/>
            <person name="Lu R."/>
            <person name="Comes H.P."/>
            <person name="Ma Y."/>
            <person name="Chen Y."/>
            <person name="Huang G."/>
            <person name="Zhou Y."/>
            <person name="Zheng Z."/>
            <person name="Qiu Y."/>
        </authorList>
    </citation>
    <scope>NUCLEOTIDE SEQUENCE [LARGE SCALE GENOMIC DNA]</scope>
    <source>
        <strain evidence="5">F231</strain>
    </source>
</reference>
<keyword evidence="3" id="KW-0732">Signal</keyword>
<dbReference type="GO" id="GO:0008289">
    <property type="term" value="F:lipid binding"/>
    <property type="evidence" value="ECO:0007669"/>
    <property type="project" value="UniProtKB-KW"/>
</dbReference>
<feature type="signal peptide" evidence="3">
    <location>
        <begin position="1"/>
        <end position="19"/>
    </location>
</feature>
<keyword evidence="2" id="KW-0446">Lipid-binding</keyword>
<evidence type="ECO:0000256" key="1">
    <source>
        <dbReference type="ARBA" id="ARBA00022448"/>
    </source>
</evidence>
<dbReference type="SUPFAM" id="SSF47699">
    <property type="entry name" value="Bifunctional inhibitor/lipid-transfer protein/seed storage 2S albumin"/>
    <property type="match status" value="1"/>
</dbReference>
<proteinExistence type="predicted"/>
<dbReference type="Gene3D" id="1.10.110.10">
    <property type="entry name" value="Plant lipid-transfer and hydrophobic proteins"/>
    <property type="match status" value="1"/>
</dbReference>
<dbReference type="PANTHER" id="PTHR33214">
    <property type="entry name" value="BIFUNCTIONAL INHIBITOR/LIPID-TRANSFER PROTEIN/SEED STORAGE 2S ALBUMIN SUPERFAMILY PROTEIN"/>
    <property type="match status" value="1"/>
</dbReference>
<comment type="caution">
    <text evidence="5">The sequence shown here is derived from an EMBL/GenBank/DDBJ whole genome shotgun (WGS) entry which is preliminary data.</text>
</comment>
<feature type="chain" id="PRO_5042967953" description="Bifunctional inhibitor/plant lipid transfer protein/seed storage helical domain-containing protein" evidence="3">
    <location>
        <begin position="20"/>
        <end position="95"/>
    </location>
</feature>
<evidence type="ECO:0000313" key="5">
    <source>
        <dbReference type="EMBL" id="KAK4799485.1"/>
    </source>
</evidence>
<feature type="domain" description="Bifunctional inhibitor/plant lipid transfer protein/seed storage helical" evidence="4">
    <location>
        <begin position="30"/>
        <end position="95"/>
    </location>
</feature>
<dbReference type="InterPro" id="IPR033872">
    <property type="entry name" value="nsLTP2"/>
</dbReference>